<dbReference type="Proteomes" id="UP000032685">
    <property type="component" value="Segment"/>
</dbReference>
<evidence type="ECO:0000313" key="2">
    <source>
        <dbReference type="EMBL" id="AJW61422.1"/>
    </source>
</evidence>
<protein>
    <submittedName>
        <fullName evidence="2">Homing endonuclease</fullName>
    </submittedName>
</protein>
<dbReference type="InterPro" id="IPR044925">
    <property type="entry name" value="His-Me_finger_sf"/>
</dbReference>
<proteinExistence type="predicted"/>
<dbReference type="InterPro" id="IPR003615">
    <property type="entry name" value="HNH_nuc"/>
</dbReference>
<feature type="domain" description="HNH nuclease" evidence="1">
    <location>
        <begin position="57"/>
        <end position="96"/>
    </location>
</feature>
<dbReference type="SUPFAM" id="SSF54171">
    <property type="entry name" value="DNA-binding domain"/>
    <property type="match status" value="1"/>
</dbReference>
<keyword evidence="2" id="KW-0255">Endonuclease</keyword>
<gene>
    <name evidence="2" type="ORF">1721_58</name>
</gene>
<dbReference type="Gene3D" id="3.90.75.20">
    <property type="match status" value="1"/>
</dbReference>
<keyword evidence="2" id="KW-0540">Nuclease</keyword>
<evidence type="ECO:0000259" key="1">
    <source>
        <dbReference type="Pfam" id="PF13392"/>
    </source>
</evidence>
<dbReference type="SUPFAM" id="SSF54060">
    <property type="entry name" value="His-Me finger endonucleases"/>
    <property type="match status" value="1"/>
</dbReference>
<dbReference type="OrthoDB" id="21336at10239"/>
<organism evidence="2 3">
    <name type="scientific">Escherichia phage 172-1</name>
    <dbReference type="NCBI Taxonomy" id="1598146"/>
    <lineage>
        <taxon>Viruses</taxon>
        <taxon>Duplodnaviria</taxon>
        <taxon>Heunggongvirae</taxon>
        <taxon>Uroviricota</taxon>
        <taxon>Caudoviricetes</taxon>
        <taxon>Mktvariviridae</taxon>
        <taxon>Gordonclarkvirinae</taxon>
        <taxon>Kuravirus</taxon>
        <taxon>Kuravirus kv1721</taxon>
    </lineage>
</organism>
<sequence length="157" mass="17902">MIEDLLDEFFVCDLSSGKVFWRIHNGTKCRRGDEAGTSKKDGRVLIRVKGRSIYRYHIIWYFANGVLPKDQIDHIDRNPSNDSIGNLREVNNENNSWNKGLNSNNTSGAKGVYLNSRGKYIANIHIKGKTKYLGTFSTLEEAVSVRNRAEEDHKLTI</sequence>
<dbReference type="KEGG" id="vg:26634387"/>
<reference evidence="2 3" key="1">
    <citation type="submission" date="2014-12" db="EMBL/GenBank/DDBJ databases">
        <title>Completed Genome sequence of Escherichia coli Bacteriophage P172-1.</title>
        <authorList>
            <person name="Xu J."/>
            <person name="Chen M."/>
            <person name="Zhang W."/>
        </authorList>
    </citation>
    <scope>NUCLEOTIDE SEQUENCE [LARGE SCALE GENOMIC DNA]</scope>
</reference>
<dbReference type="GO" id="GO:0003677">
    <property type="term" value="F:DNA binding"/>
    <property type="evidence" value="ECO:0007669"/>
    <property type="project" value="InterPro"/>
</dbReference>
<dbReference type="InterPro" id="IPR016177">
    <property type="entry name" value="DNA-bd_dom_sf"/>
</dbReference>
<name>A0A0D5BHH3_9CAUD</name>
<dbReference type="GeneID" id="26634387"/>
<dbReference type="EMBL" id="KP308307">
    <property type="protein sequence ID" value="AJW61422.1"/>
    <property type="molecule type" value="Genomic_DNA"/>
</dbReference>
<dbReference type="RefSeq" id="YP_009208205.1">
    <property type="nucleotide sequence ID" value="NC_028903.1"/>
</dbReference>
<keyword evidence="2" id="KW-0378">Hydrolase</keyword>
<evidence type="ECO:0000313" key="3">
    <source>
        <dbReference type="Proteomes" id="UP000032685"/>
    </source>
</evidence>
<accession>A0A0D5BHH3</accession>
<dbReference type="GO" id="GO:0004519">
    <property type="term" value="F:endonuclease activity"/>
    <property type="evidence" value="ECO:0007669"/>
    <property type="project" value="UniProtKB-KW"/>
</dbReference>
<keyword evidence="3" id="KW-1185">Reference proteome</keyword>
<dbReference type="Pfam" id="PF13392">
    <property type="entry name" value="HNH_3"/>
    <property type="match status" value="1"/>
</dbReference>